<organism evidence="2 3">
    <name type="scientific">Mycobacterium tuberculosis</name>
    <dbReference type="NCBI Taxonomy" id="1773"/>
    <lineage>
        <taxon>Bacteria</taxon>
        <taxon>Bacillati</taxon>
        <taxon>Actinomycetota</taxon>
        <taxon>Actinomycetes</taxon>
        <taxon>Mycobacteriales</taxon>
        <taxon>Mycobacteriaceae</taxon>
        <taxon>Mycobacterium</taxon>
        <taxon>Mycobacterium tuberculosis complex</taxon>
    </lineage>
</organism>
<dbReference type="EMBL" id="QTBD01000170">
    <property type="protein sequence ID" value="REQ50163.1"/>
    <property type="molecule type" value="Genomic_DNA"/>
</dbReference>
<evidence type="ECO:0000256" key="1">
    <source>
        <dbReference type="SAM" id="MobiDB-lite"/>
    </source>
</evidence>
<evidence type="ECO:0000313" key="2">
    <source>
        <dbReference type="EMBL" id="REQ50163.1"/>
    </source>
</evidence>
<proteinExistence type="predicted"/>
<feature type="compositionally biased region" description="Low complexity" evidence="1">
    <location>
        <begin position="1"/>
        <end position="12"/>
    </location>
</feature>
<sequence>MSARRSPRWSPRCSRRSPGRAECASREQTQNRTAPARRVRFCVCSPVDFLGAEATRQPDLALLAHGYRCRGRRCGAGGGRA</sequence>
<name>A0AB73YMC4_MYCTX</name>
<evidence type="ECO:0000313" key="3">
    <source>
        <dbReference type="Proteomes" id="UP000256381"/>
    </source>
</evidence>
<dbReference type="Proteomes" id="UP000256381">
    <property type="component" value="Unassembled WGS sequence"/>
</dbReference>
<feature type="region of interest" description="Disordered" evidence="1">
    <location>
        <begin position="1"/>
        <end position="35"/>
    </location>
</feature>
<reference evidence="2 3" key="1">
    <citation type="journal article" date="2017" name="N. Engl. J. Med.">
        <title>Transmission of Extensively Drug-Resistant Tuberculosis in South Africa.</title>
        <authorList>
            <person name="Shah N.S."/>
            <person name="Auld S.C."/>
            <person name="Brust J.C."/>
            <person name="Mathema B."/>
            <person name="Ismail N."/>
            <person name="Moodley P."/>
            <person name="Mlisana K."/>
            <person name="Allana S."/>
            <person name="Campbell A."/>
            <person name="Mthiyane T."/>
            <person name="Morris N."/>
            <person name="Mpangase P."/>
            <person name="van der Meulen H."/>
            <person name="Omar S.V."/>
            <person name="Brown T.S."/>
            <person name="Narechania A."/>
            <person name="Shaskina E."/>
            <person name="Kapwata T."/>
            <person name="Kreiswirth B."/>
            <person name="Gandhi N.R."/>
        </authorList>
    </citation>
    <scope>NUCLEOTIDE SEQUENCE [LARGE SCALE GENOMIC DNA]</scope>
    <source>
        <strain evidence="2 3">32301_S10</strain>
    </source>
</reference>
<comment type="caution">
    <text evidence="2">The sequence shown here is derived from an EMBL/GenBank/DDBJ whole genome shotgun (WGS) entry which is preliminary data.</text>
</comment>
<gene>
    <name evidence="2" type="ORF">DSJ38_15435</name>
</gene>
<accession>A0AB73YMC4</accession>
<dbReference type="AlphaFoldDB" id="A0AB73YMC4"/>
<protein>
    <submittedName>
        <fullName evidence="2">Uncharacterized protein</fullName>
    </submittedName>
</protein>